<proteinExistence type="predicted"/>
<name>A0ACC0JFU3_CHOFU</name>
<protein>
    <submittedName>
        <fullName evidence="1">Uncharacterized protein</fullName>
    </submittedName>
</protein>
<reference evidence="1 2" key="1">
    <citation type="journal article" date="2022" name="Genome Biol. Evol.">
        <title>The Spruce Budworm Genome: Reconstructing the Evolutionary History of Antifreeze Proteins.</title>
        <authorList>
            <person name="Beliveau C."/>
            <person name="Gagne P."/>
            <person name="Picq S."/>
            <person name="Vernygora O."/>
            <person name="Keeling C.I."/>
            <person name="Pinkney K."/>
            <person name="Doucet D."/>
            <person name="Wen F."/>
            <person name="Johnston J.S."/>
            <person name="Maaroufi H."/>
            <person name="Boyle B."/>
            <person name="Laroche J."/>
            <person name="Dewar K."/>
            <person name="Juretic N."/>
            <person name="Blackburn G."/>
            <person name="Nisole A."/>
            <person name="Brunet B."/>
            <person name="Brandao M."/>
            <person name="Lumley L."/>
            <person name="Duan J."/>
            <person name="Quan G."/>
            <person name="Lucarotti C.J."/>
            <person name="Roe A.D."/>
            <person name="Sperling F.A.H."/>
            <person name="Levesque R.C."/>
            <person name="Cusson M."/>
        </authorList>
    </citation>
    <scope>NUCLEOTIDE SEQUENCE [LARGE SCALE GENOMIC DNA]</scope>
    <source>
        <strain evidence="1">Glfc:IPQL:Cfum</strain>
    </source>
</reference>
<sequence length="801" mass="91086">MSRPPCLVLYFLYLLSLVGAETFSVKIETENHVNIVDAKFVSFTIEPKFLFLRGEKTTGQESICMAASLAPAYLRIAGPSTSHLTFHNTSMTLDDLDTELPEPNKQKRHLFPQIDDLNSNEDEGLLSKLKKSSQKLKKPKRTTKDVEQSALDSNESLDLLSKLKKSSQKRMKQKPDSSESEKLLEIDSHDSLLSKLKKPKSGGLLKLKRFKDSEELTNDRLKRSSAVNLEVSHRQWRRFVKWAKDTGFNLVFAVNNGEKTENGMWDPNPALNMLTVADRDKVGDIFWQLGYECTNQTIEDYLNDLQTLRVMVDTFADRKWKVVGGDISRCLQEESKSDFRDYITLSSEMMDAVLLNGNSSSRELSRMSAPQRLSLLQTLSTSTTPLWLTESPQLLSEAGRAADWITSLGYSARNGFTVHFRELMENELYEPTLSFYMALLYKNLVGERVLDITIDNSESNTALFAHCTSLRHKAVPGAVTLYGVNMDSEPARFSVKLTKREEGGDIMQFILGHDHNGNIVVNGRAMFYEGDIRPVVKRVLPYKTLLLNLPPKSFGFWVLANTKVNACYDDEQVNATLVEAKPVDTDENKENKTDVVDEKVKTKSNVDASDEETKKVKRSISLDDLDIDLAGVNAIDNNEALENRIDSINRGLREVQGLFSNKKVPLRRVRRQVLDEDSEIRKKLRRHGLKKFKEDHKSIGSGIIEKLMNLPKLDLTKNLKELKLRKSPKLNKNKLSKRNSRNYRSKADDSQENETDNFLARRKRSLFTHDNKKRSGDTSENDIDSDSKQHFILANSCVDKK</sequence>
<organism evidence="1 2">
    <name type="scientific">Choristoneura fumiferana</name>
    <name type="common">Spruce budworm moth</name>
    <name type="synonym">Archips fumiferana</name>
    <dbReference type="NCBI Taxonomy" id="7141"/>
    <lineage>
        <taxon>Eukaryota</taxon>
        <taxon>Metazoa</taxon>
        <taxon>Ecdysozoa</taxon>
        <taxon>Arthropoda</taxon>
        <taxon>Hexapoda</taxon>
        <taxon>Insecta</taxon>
        <taxon>Pterygota</taxon>
        <taxon>Neoptera</taxon>
        <taxon>Endopterygota</taxon>
        <taxon>Lepidoptera</taxon>
        <taxon>Glossata</taxon>
        <taxon>Ditrysia</taxon>
        <taxon>Tortricoidea</taxon>
        <taxon>Tortricidae</taxon>
        <taxon>Tortricinae</taxon>
        <taxon>Choristoneura</taxon>
    </lineage>
</organism>
<accession>A0ACC0JFU3</accession>
<comment type="caution">
    <text evidence="1">The sequence shown here is derived from an EMBL/GenBank/DDBJ whole genome shotgun (WGS) entry which is preliminary data.</text>
</comment>
<gene>
    <name evidence="1" type="ORF">MSG28_014043</name>
</gene>
<evidence type="ECO:0000313" key="1">
    <source>
        <dbReference type="EMBL" id="KAI8422940.1"/>
    </source>
</evidence>
<evidence type="ECO:0000313" key="2">
    <source>
        <dbReference type="Proteomes" id="UP001064048"/>
    </source>
</evidence>
<dbReference type="EMBL" id="CM046125">
    <property type="protein sequence ID" value="KAI8422940.1"/>
    <property type="molecule type" value="Genomic_DNA"/>
</dbReference>
<dbReference type="Proteomes" id="UP001064048">
    <property type="component" value="Chromosome 25"/>
</dbReference>
<keyword evidence="2" id="KW-1185">Reference proteome</keyword>